<evidence type="ECO:0000313" key="3">
    <source>
        <dbReference type="Proteomes" id="UP000809789"/>
    </source>
</evidence>
<protein>
    <submittedName>
        <fullName evidence="2">Uncharacterized protein</fullName>
    </submittedName>
</protein>
<dbReference type="AlphaFoldDB" id="A0A8K0L9H7"/>
<keyword evidence="1" id="KW-1133">Transmembrane helix</keyword>
<organism evidence="2 3">
    <name type="scientific">Elsinoe batatas</name>
    <dbReference type="NCBI Taxonomy" id="2601811"/>
    <lineage>
        <taxon>Eukaryota</taxon>
        <taxon>Fungi</taxon>
        <taxon>Dikarya</taxon>
        <taxon>Ascomycota</taxon>
        <taxon>Pezizomycotina</taxon>
        <taxon>Dothideomycetes</taxon>
        <taxon>Dothideomycetidae</taxon>
        <taxon>Myriangiales</taxon>
        <taxon>Elsinoaceae</taxon>
        <taxon>Elsinoe</taxon>
    </lineage>
</organism>
<feature type="transmembrane region" description="Helical" evidence="1">
    <location>
        <begin position="61"/>
        <end position="78"/>
    </location>
</feature>
<keyword evidence="1" id="KW-0812">Transmembrane</keyword>
<reference evidence="2" key="1">
    <citation type="submission" date="2021-07" db="EMBL/GenBank/DDBJ databases">
        <title>Elsinoe batatas strain:CRI-CJ2 Genome sequencing and assembly.</title>
        <authorList>
            <person name="Huang L."/>
        </authorList>
    </citation>
    <scope>NUCLEOTIDE SEQUENCE</scope>
    <source>
        <strain evidence="2">CRI-CJ2</strain>
    </source>
</reference>
<proteinExistence type="predicted"/>
<keyword evidence="3" id="KW-1185">Reference proteome</keyword>
<dbReference type="EMBL" id="JAESVG020000001">
    <property type="protein sequence ID" value="KAG8630984.1"/>
    <property type="molecule type" value="Genomic_DNA"/>
</dbReference>
<evidence type="ECO:0000313" key="2">
    <source>
        <dbReference type="EMBL" id="KAG8630984.1"/>
    </source>
</evidence>
<gene>
    <name evidence="2" type="ORF">KVT40_000124</name>
</gene>
<comment type="caution">
    <text evidence="2">The sequence shown here is derived from an EMBL/GenBank/DDBJ whole genome shotgun (WGS) entry which is preliminary data.</text>
</comment>
<name>A0A8K0L9H7_9PEZI</name>
<accession>A0A8K0L9H7</accession>
<evidence type="ECO:0000256" key="1">
    <source>
        <dbReference type="SAM" id="Phobius"/>
    </source>
</evidence>
<dbReference type="Proteomes" id="UP000809789">
    <property type="component" value="Unassembled WGS sequence"/>
</dbReference>
<sequence length="345" mass="40264">MPQVKRITNQHVAAWEAAKTTPPKPFTKAPQRLTPFLDSLDTKNVYITHIDRFPAVFKRRIFLVPVILNLSIFLLLVWRIYAIFPFYMGLLNTILGYTSPLTVDRSKYTTKGLVWIVVKRALTFGLDFVLFRFVLPWPITFFLEQPSNPAHWRWTIGFRDDEVVVRESRRWGAKELVGSSKAGEESPFWKTRVLTGVDRQYCREKSGYMMMGKDWDLDFFGMVKAHELVDKKTLVVGDFEKQVLAHKEGVGWMVWRVHEKDRDQEEEEQRKKIVALKDRLTGMGKESLFFRWIEIVQYESSQPGGFDRKRQEQTMEKIKAEFTKQGVDFDQIVKEVGGLEGTPGM</sequence>
<dbReference type="OrthoDB" id="5421757at2759"/>
<keyword evidence="1" id="KW-0472">Membrane</keyword>